<dbReference type="Gene3D" id="3.30.470.20">
    <property type="entry name" value="ATP-grasp fold, B domain"/>
    <property type="match status" value="1"/>
</dbReference>
<protein>
    <submittedName>
        <fullName evidence="1">Uncharacterized protein</fullName>
    </submittedName>
</protein>
<proteinExistence type="predicted"/>
<reference evidence="2" key="1">
    <citation type="submission" date="2016-06" db="EMBL/GenBank/DDBJ databases">
        <title>Complete genome sequence of Actinoalloteichus fjordicus DSM 46855 (=ADI127-17), type strain of the new species Actinoalloteichus fjordicus.</title>
        <authorList>
            <person name="Ruckert C."/>
            <person name="Nouioui I."/>
            <person name="Willmese J."/>
            <person name="van Wezel G."/>
            <person name="Klenk H.-P."/>
            <person name="Kalinowski J."/>
            <person name="Zotchev S.B."/>
        </authorList>
    </citation>
    <scope>NUCLEOTIDE SEQUENCE [LARGE SCALE GENOMIC DNA]</scope>
    <source>
        <strain evidence="2">ADI127-7</strain>
    </source>
</reference>
<accession>A0AAC9LH44</accession>
<evidence type="ECO:0000313" key="1">
    <source>
        <dbReference type="EMBL" id="APU16667.1"/>
    </source>
</evidence>
<gene>
    <name evidence="1" type="ORF">UA74_23245</name>
</gene>
<dbReference type="SUPFAM" id="SSF56059">
    <property type="entry name" value="Glutathione synthetase ATP-binding domain-like"/>
    <property type="match status" value="1"/>
</dbReference>
<keyword evidence="2" id="KW-1185">Reference proteome</keyword>
<name>A0AAC9LH44_9PSEU</name>
<dbReference type="EMBL" id="CP016076">
    <property type="protein sequence ID" value="APU16667.1"/>
    <property type="molecule type" value="Genomic_DNA"/>
</dbReference>
<sequence length="109" mass="11938">MAGTDRRGVVADPNRCRDGCREDCREDCRADPNGARYSFVGLPTSVREGLSRLTRRMGRTDTGADFIVRPDGERVFLEADSGPQFDWLESATGTDVVGAMARRLAKGLT</sequence>
<evidence type="ECO:0000313" key="2">
    <source>
        <dbReference type="Proteomes" id="UP000185511"/>
    </source>
</evidence>
<dbReference type="Proteomes" id="UP000185511">
    <property type="component" value="Chromosome"/>
</dbReference>
<dbReference type="KEGG" id="acad:UA74_23245"/>
<dbReference type="AlphaFoldDB" id="A0AAC9LH44"/>
<organism evidence="1 2">
    <name type="scientific">Actinoalloteichus fjordicus</name>
    <dbReference type="NCBI Taxonomy" id="1612552"/>
    <lineage>
        <taxon>Bacteria</taxon>
        <taxon>Bacillati</taxon>
        <taxon>Actinomycetota</taxon>
        <taxon>Actinomycetes</taxon>
        <taxon>Pseudonocardiales</taxon>
        <taxon>Pseudonocardiaceae</taxon>
        <taxon>Actinoalloteichus</taxon>
    </lineage>
</organism>